<protein>
    <submittedName>
        <fullName evidence="3">Uncharacterized protein</fullName>
    </submittedName>
</protein>
<organism evidence="3">
    <name type="scientific">Populus trichocarpa</name>
    <name type="common">Western balsam poplar</name>
    <name type="synonym">Populus balsamifera subsp. trichocarpa</name>
    <dbReference type="NCBI Taxonomy" id="3694"/>
    <lineage>
        <taxon>Eukaryota</taxon>
        <taxon>Viridiplantae</taxon>
        <taxon>Streptophyta</taxon>
        <taxon>Embryophyta</taxon>
        <taxon>Tracheophyta</taxon>
        <taxon>Spermatophyta</taxon>
        <taxon>Magnoliopsida</taxon>
        <taxon>eudicotyledons</taxon>
        <taxon>Gunneridae</taxon>
        <taxon>Pentapetalae</taxon>
        <taxon>rosids</taxon>
        <taxon>fabids</taxon>
        <taxon>Malpighiales</taxon>
        <taxon>Salicaceae</taxon>
        <taxon>Saliceae</taxon>
        <taxon>Populus</taxon>
    </lineage>
</organism>
<proteinExistence type="predicted"/>
<reference evidence="3" key="2">
    <citation type="submission" date="2017-07" db="EMBL/GenBank/DDBJ databases">
        <title>WGS assembly of Populus trichocarpa.</title>
        <authorList>
            <person name="Tuskan G."/>
            <person name="Difazio S."/>
            <person name="Jansson S."/>
            <person name="Bohlmann J."/>
            <person name="Grigoriev I."/>
            <person name="Hellsten U."/>
            <person name="Putnam N."/>
            <person name="Ralph S."/>
            <person name="Rombauts S."/>
            <person name="Salamov A."/>
            <person name="Schein J."/>
            <person name="Sterck L."/>
            <person name="Aerts A."/>
            <person name="Bhalerao R."/>
            <person name="Bhalerao R."/>
            <person name="Blaudez D."/>
            <person name="Boerjan W."/>
            <person name="Brun A."/>
            <person name="Brunner A."/>
            <person name="Busov V."/>
            <person name="Campbell M."/>
            <person name="Carlson J."/>
            <person name="Chalot M."/>
            <person name="Chapman J."/>
            <person name="Chen G."/>
            <person name="Cooper D."/>
            <person name="Coutinho P."/>
            <person name="Couturier J."/>
            <person name="Covert S."/>
            <person name="Cronk Q."/>
            <person name="Cunningham R."/>
            <person name="Davis J."/>
            <person name="Degroeve S."/>
            <person name="Dejardin A."/>
            <person name="Depamphilis C."/>
            <person name="Detter J."/>
            <person name="Dirks B."/>
            <person name="Dubchak I."/>
            <person name="Duplessis S."/>
            <person name="Ehlting J."/>
            <person name="Ellis B."/>
            <person name="Gendler K."/>
            <person name="Goodstein D."/>
            <person name="Gribskov M."/>
            <person name="Grimwood J."/>
            <person name="Groover A."/>
            <person name="Gunter L."/>
            <person name="Hamberger B."/>
            <person name="Heinze B."/>
            <person name="Helariutta Y."/>
            <person name="Henrissat B."/>
            <person name="Holligan D."/>
            <person name="Holt R."/>
            <person name="Huang W."/>
            <person name="Islam-Faridi N."/>
            <person name="Jones S."/>
            <person name="Jones-Rhoades M."/>
            <person name="Jorgensen R."/>
            <person name="Joshi C."/>
            <person name="Kangasjarvi J."/>
            <person name="Karlsson J."/>
            <person name="Kelleher C."/>
            <person name="Kirkpatrick R."/>
            <person name="Kirst M."/>
            <person name="Kohler A."/>
            <person name="Kalluri U."/>
            <person name="Larimer F."/>
            <person name="Leebens-Mack J."/>
            <person name="Leple J."/>
            <person name="Locascio P."/>
            <person name="Lou Y."/>
            <person name="Lucas S."/>
            <person name="Martin F."/>
            <person name="Montanini B."/>
            <person name="Napoli C."/>
            <person name="Nelson D."/>
            <person name="Nelson C."/>
            <person name="Nieminen K."/>
            <person name="Nilsson O."/>
            <person name="Pereda V."/>
            <person name="Peter G."/>
            <person name="Philippe R."/>
            <person name="Pilate G."/>
            <person name="Poliakov A."/>
            <person name="Razumovskaya J."/>
            <person name="Richardson P."/>
            <person name="Rinaldi C."/>
            <person name="Ritland K."/>
            <person name="Rouze P."/>
            <person name="Ryaboy D."/>
            <person name="Schmutz J."/>
            <person name="Schrader J."/>
            <person name="Segerman B."/>
            <person name="Shin H."/>
            <person name="Siddiqui A."/>
            <person name="Sterky F."/>
            <person name="Terry A."/>
            <person name="Tsai C."/>
            <person name="Uberbacher E."/>
            <person name="Unneberg P."/>
            <person name="Vahala J."/>
            <person name="Wall K."/>
            <person name="Wessler S."/>
            <person name="Yang G."/>
            <person name="Yin T."/>
            <person name="Douglas C."/>
            <person name="Marra M."/>
            <person name="Sandberg G."/>
            <person name="Van De Peer Y."/>
            <person name="Rokhsar D."/>
        </authorList>
    </citation>
    <scope>NUCLEOTIDE SEQUENCE</scope>
    <source>
        <strain evidence="3">Nisqually-1</strain>
    </source>
</reference>
<keyword evidence="2" id="KW-1133">Transmembrane helix</keyword>
<evidence type="ECO:0000256" key="1">
    <source>
        <dbReference type="SAM" id="MobiDB-lite"/>
    </source>
</evidence>
<feature type="transmembrane region" description="Helical" evidence="2">
    <location>
        <begin position="59"/>
        <end position="76"/>
    </location>
</feature>
<feature type="compositionally biased region" description="Low complexity" evidence="1">
    <location>
        <begin position="1"/>
        <end position="11"/>
    </location>
</feature>
<sequence length="81" mass="8873">MPSDSAVSSQSPSPPHPTHDIAKTSSLSPYSSILLKCSLSRSKDLISIPLSPNSSPQSFLISSTLIFVISYPIDFIRRKRR</sequence>
<feature type="region of interest" description="Disordered" evidence="1">
    <location>
        <begin position="1"/>
        <end position="24"/>
    </location>
</feature>
<dbReference type="AlphaFoldDB" id="A0A3N7G3I4"/>
<name>A0A3N7G3I4_POPTR</name>
<dbReference type="InParanoid" id="A0A3N7G3I4"/>
<reference evidence="3" key="1">
    <citation type="journal article" date="2006" name="Science">
        <title>The genome of black cottonwood, Populus trichocarpa (Torr. &amp; Gray).</title>
        <authorList>
            <person name="Tuskan G.A."/>
            <person name="Difazio S."/>
            <person name="Jansson S."/>
            <person name="Bohlmann J."/>
            <person name="Grigoriev I."/>
            <person name="Hellsten U."/>
            <person name="Putnam N."/>
            <person name="Ralph S."/>
            <person name="Rombauts S."/>
            <person name="Salamov A."/>
            <person name="Schein J."/>
            <person name="Sterck L."/>
            <person name="Aerts A."/>
            <person name="Bhalerao R.R."/>
            <person name="Bhalerao R.P."/>
            <person name="Blaudez D."/>
            <person name="Boerjan W."/>
            <person name="Brun A."/>
            <person name="Brunner A."/>
            <person name="Busov V."/>
            <person name="Campbell M."/>
            <person name="Carlson J."/>
            <person name="Chalot M."/>
            <person name="Chapman J."/>
            <person name="Chen G.L."/>
            <person name="Cooper D."/>
            <person name="Coutinho P.M."/>
            <person name="Couturier J."/>
            <person name="Covert S."/>
            <person name="Cronk Q."/>
            <person name="Cunningham R."/>
            <person name="Davis J."/>
            <person name="Degroeve S."/>
            <person name="Dejardin A."/>
            <person name="Depamphilis C."/>
            <person name="Detter J."/>
            <person name="Dirks B."/>
            <person name="Dubchak I."/>
            <person name="Duplessis S."/>
            <person name="Ehlting J."/>
            <person name="Ellis B."/>
            <person name="Gendler K."/>
            <person name="Goodstein D."/>
            <person name="Gribskov M."/>
            <person name="Grimwood J."/>
            <person name="Groover A."/>
            <person name="Gunter L."/>
            <person name="Hamberger B."/>
            <person name="Heinze B."/>
            <person name="Helariutta Y."/>
            <person name="Henrissat B."/>
            <person name="Holligan D."/>
            <person name="Holt R."/>
            <person name="Huang W."/>
            <person name="Islam-Faridi N."/>
            <person name="Jones S."/>
            <person name="Jones-Rhoades M."/>
            <person name="Jorgensen R."/>
            <person name="Joshi C."/>
            <person name="Kangasjarvi J."/>
            <person name="Karlsson J."/>
            <person name="Kelleher C."/>
            <person name="Kirkpatrick R."/>
            <person name="Kirst M."/>
            <person name="Kohler A."/>
            <person name="Kalluri U."/>
            <person name="Larimer F."/>
            <person name="Leebens-Mack J."/>
            <person name="Leple J.C."/>
            <person name="Locascio P."/>
            <person name="Lou Y."/>
            <person name="Lucas S."/>
            <person name="Martin F."/>
            <person name="Montanini B."/>
            <person name="Napoli C."/>
            <person name="Nelson D.R."/>
            <person name="Nelson C."/>
            <person name="Nieminen K."/>
            <person name="Nilsson O."/>
            <person name="Pereda V."/>
            <person name="Peter G."/>
            <person name="Philippe R."/>
            <person name="Pilate G."/>
            <person name="Poliakov A."/>
            <person name="Razumovskaya J."/>
            <person name="Richardson P."/>
            <person name="Rinaldi C."/>
            <person name="Ritland K."/>
            <person name="Rouze P."/>
            <person name="Ryaboy D."/>
            <person name="Schmutz J."/>
            <person name="Schrader J."/>
            <person name="Segerman B."/>
            <person name="Shin H."/>
            <person name="Siddiqui A."/>
            <person name="Sterky F."/>
            <person name="Terry A."/>
            <person name="Tsai C.J."/>
            <person name="Uberbacher E."/>
            <person name="Unneberg P."/>
            <person name="Vahala J."/>
            <person name="Wall K."/>
            <person name="Wessler S."/>
            <person name="Yang G."/>
            <person name="Yin T."/>
            <person name="Douglas C."/>
            <person name="Marra M."/>
            <person name="Sandberg G."/>
            <person name="Van de Peer Y."/>
            <person name="Rokhsar D."/>
        </authorList>
    </citation>
    <scope>NUCLEOTIDE SEQUENCE [LARGE SCALE GENOMIC DNA]</scope>
    <source>
        <strain evidence="3">Nisqually-1</strain>
    </source>
</reference>
<keyword evidence="2" id="KW-0472">Membrane</keyword>
<gene>
    <name evidence="3" type="ORF">POPTR_T034566</name>
</gene>
<keyword evidence="2" id="KW-0812">Transmembrane</keyword>
<dbReference type="EMBL" id="KZ623354">
    <property type="protein sequence ID" value="RQO93301.1"/>
    <property type="molecule type" value="Genomic_DNA"/>
</dbReference>
<evidence type="ECO:0000313" key="3">
    <source>
        <dbReference type="EMBL" id="RQO93301.1"/>
    </source>
</evidence>
<evidence type="ECO:0000256" key="2">
    <source>
        <dbReference type="SAM" id="Phobius"/>
    </source>
</evidence>
<accession>A0A3N7G3I4</accession>